<comment type="similarity">
    <text evidence="2">Belongs to the PC-esterase family. TBL subfamily.</text>
</comment>
<evidence type="ECO:0000256" key="1">
    <source>
        <dbReference type="ARBA" id="ARBA00004167"/>
    </source>
</evidence>
<protein>
    <submittedName>
        <fullName evidence="10">Uncharacterized protein</fullName>
    </submittedName>
</protein>
<keyword evidence="5 7" id="KW-1133">Transmembrane helix</keyword>
<reference evidence="10 11" key="1">
    <citation type="submission" date="2018-04" db="EMBL/GenBank/DDBJ databases">
        <authorList>
            <person name="Vogel A."/>
        </authorList>
    </citation>
    <scope>NUCLEOTIDE SEQUENCE [LARGE SCALE GENOMIC DNA]</scope>
</reference>
<dbReference type="PANTHER" id="PTHR32285">
    <property type="entry name" value="PROTEIN TRICHOME BIREFRINGENCE-LIKE 9-RELATED"/>
    <property type="match status" value="1"/>
</dbReference>
<proteinExistence type="inferred from homology"/>
<evidence type="ECO:0000313" key="11">
    <source>
        <dbReference type="Proteomes" id="UP000595140"/>
    </source>
</evidence>
<evidence type="ECO:0000256" key="4">
    <source>
        <dbReference type="ARBA" id="ARBA00022968"/>
    </source>
</evidence>
<name>A0A484K2A0_9ASTE</name>
<dbReference type="GO" id="GO:0016020">
    <property type="term" value="C:membrane"/>
    <property type="evidence" value="ECO:0007669"/>
    <property type="project" value="UniProtKB-SubCell"/>
</dbReference>
<dbReference type="InterPro" id="IPR029962">
    <property type="entry name" value="TBL"/>
</dbReference>
<keyword evidence="4" id="KW-0735">Signal-anchor</keyword>
<dbReference type="Proteomes" id="UP000595140">
    <property type="component" value="Unassembled WGS sequence"/>
</dbReference>
<evidence type="ECO:0000256" key="7">
    <source>
        <dbReference type="SAM" id="Phobius"/>
    </source>
</evidence>
<feature type="domain" description="Trichome birefringence-like N-terminal" evidence="9">
    <location>
        <begin position="149"/>
        <end position="201"/>
    </location>
</feature>
<dbReference type="GO" id="GO:0016413">
    <property type="term" value="F:O-acetyltransferase activity"/>
    <property type="evidence" value="ECO:0007669"/>
    <property type="project" value="InterPro"/>
</dbReference>
<feature type="transmembrane region" description="Helical" evidence="7">
    <location>
        <begin position="12"/>
        <end position="36"/>
    </location>
</feature>
<organism evidence="10 11">
    <name type="scientific">Cuscuta campestris</name>
    <dbReference type="NCBI Taxonomy" id="132261"/>
    <lineage>
        <taxon>Eukaryota</taxon>
        <taxon>Viridiplantae</taxon>
        <taxon>Streptophyta</taxon>
        <taxon>Embryophyta</taxon>
        <taxon>Tracheophyta</taxon>
        <taxon>Spermatophyta</taxon>
        <taxon>Magnoliopsida</taxon>
        <taxon>eudicotyledons</taxon>
        <taxon>Gunneridae</taxon>
        <taxon>Pentapetalae</taxon>
        <taxon>asterids</taxon>
        <taxon>lamiids</taxon>
        <taxon>Solanales</taxon>
        <taxon>Convolvulaceae</taxon>
        <taxon>Cuscuteae</taxon>
        <taxon>Cuscuta</taxon>
        <taxon>Cuscuta subgen. Grammica</taxon>
        <taxon>Cuscuta sect. Cleistogrammica</taxon>
    </lineage>
</organism>
<accession>A0A484K2A0</accession>
<evidence type="ECO:0000256" key="2">
    <source>
        <dbReference type="ARBA" id="ARBA00007727"/>
    </source>
</evidence>
<evidence type="ECO:0000256" key="3">
    <source>
        <dbReference type="ARBA" id="ARBA00022692"/>
    </source>
</evidence>
<dbReference type="GO" id="GO:0005794">
    <property type="term" value="C:Golgi apparatus"/>
    <property type="evidence" value="ECO:0007669"/>
    <property type="project" value="TreeGrafter"/>
</dbReference>
<dbReference type="PANTHER" id="PTHR32285:SF19">
    <property type="entry name" value="PROTEIN TRICHOME BIREFRINGENCE-LIKE 6"/>
    <property type="match status" value="1"/>
</dbReference>
<keyword evidence="11" id="KW-1185">Reference proteome</keyword>
<dbReference type="AlphaFoldDB" id="A0A484K2A0"/>
<dbReference type="OrthoDB" id="630188at2759"/>
<keyword evidence="3 7" id="KW-0812">Transmembrane</keyword>
<gene>
    <name evidence="10" type="ORF">CCAM_LOCUS1356</name>
</gene>
<evidence type="ECO:0000259" key="8">
    <source>
        <dbReference type="Pfam" id="PF13839"/>
    </source>
</evidence>
<comment type="subcellular location">
    <subcellularLocation>
        <location evidence="1">Membrane</location>
        <topology evidence="1">Single-pass membrane protein</topology>
    </subcellularLocation>
</comment>
<feature type="domain" description="Trichome birefringence-like C-terminal" evidence="8">
    <location>
        <begin position="202"/>
        <end position="485"/>
    </location>
</feature>
<dbReference type="EMBL" id="OOIL02000038">
    <property type="protein sequence ID" value="VFQ59580.1"/>
    <property type="molecule type" value="Genomic_DNA"/>
</dbReference>
<evidence type="ECO:0000256" key="6">
    <source>
        <dbReference type="ARBA" id="ARBA00023136"/>
    </source>
</evidence>
<dbReference type="InterPro" id="IPR026057">
    <property type="entry name" value="TBL_C"/>
</dbReference>
<sequence>MEKQKSFSIKRARFMVFTLTIGLTLLFLVFFSVWFIKLSPFPQETHFQLKSAASLPFAVQEKGNKSEAAAAGEVNGNLSFGAAYFSSIVVNDGVLPDARVLEFGNSSDFSVNPSGDVKEKDHTSSISDSVKTLGVTEKKMEMINGGVVCDVANGKWVFDESYHPLYSDVSCPFIDEGFSCQSNGRTDQEYLKWSWQPRDCSIPRFNATHMLELMRGKRLVFVGDSINRNQWESMLCLLMGAIKDQKKVYETRGRRITKGKGDYSFKFVDYKCTVEFYVTHFLVRESKVRMGRKRRQTLRIDAIDKGSSRWRGADILVFNTAHWWSHHKTKAGRYYYQEGDQVHGHLDVSTAYRRALMTWASWVDTNINPAKTRVFFRTSSPSHFNGGQWNSGGHCREASRPLREESYISSYSEKNVIVEEVIRGMRSPVTVLNVTGLSGYRIDGHPSVYGRRPTGGINSSSAGVQDCSHWCLPGVPDTWNQILYYYLQVATSSIA</sequence>
<keyword evidence="6 7" id="KW-0472">Membrane</keyword>
<evidence type="ECO:0000256" key="5">
    <source>
        <dbReference type="ARBA" id="ARBA00022989"/>
    </source>
</evidence>
<evidence type="ECO:0000313" key="10">
    <source>
        <dbReference type="EMBL" id="VFQ59580.1"/>
    </source>
</evidence>
<dbReference type="Pfam" id="PF13839">
    <property type="entry name" value="PC-Esterase"/>
    <property type="match status" value="1"/>
</dbReference>
<evidence type="ECO:0000259" key="9">
    <source>
        <dbReference type="Pfam" id="PF14416"/>
    </source>
</evidence>
<dbReference type="InterPro" id="IPR025846">
    <property type="entry name" value="TBL_N"/>
</dbReference>
<dbReference type="Pfam" id="PF14416">
    <property type="entry name" value="PMR5N"/>
    <property type="match status" value="1"/>
</dbReference>